<dbReference type="EC" id="4.2.1.103" evidence="2"/>
<dbReference type="RefSeq" id="WP_145272626.1">
    <property type="nucleotide sequence ID" value="NZ_CP036426.1"/>
</dbReference>
<dbReference type="InterPro" id="IPR052158">
    <property type="entry name" value="INH-QAR"/>
</dbReference>
<accession>A0A518H6E1</accession>
<evidence type="ECO:0000313" key="2">
    <source>
        <dbReference type="EMBL" id="QDV36395.1"/>
    </source>
</evidence>
<evidence type="ECO:0000259" key="1">
    <source>
        <dbReference type="Pfam" id="PF01965"/>
    </source>
</evidence>
<gene>
    <name evidence="2" type="primary">inhA_2</name>
    <name evidence="2" type="ORF">ElP_43190</name>
</gene>
<keyword evidence="2" id="KW-0456">Lyase</keyword>
<dbReference type="Gene3D" id="3.40.50.880">
    <property type="match status" value="1"/>
</dbReference>
<feature type="domain" description="DJ-1/PfpI" evidence="1">
    <location>
        <begin position="5"/>
        <end position="178"/>
    </location>
</feature>
<dbReference type="Proteomes" id="UP000317835">
    <property type="component" value="Chromosome"/>
</dbReference>
<dbReference type="SUPFAM" id="SSF52317">
    <property type="entry name" value="Class I glutamine amidotransferase-like"/>
    <property type="match status" value="1"/>
</dbReference>
<dbReference type="EMBL" id="CP036426">
    <property type="protein sequence ID" value="QDV36395.1"/>
    <property type="molecule type" value="Genomic_DNA"/>
</dbReference>
<organism evidence="2 3">
    <name type="scientific">Tautonia plasticadhaerens</name>
    <dbReference type="NCBI Taxonomy" id="2527974"/>
    <lineage>
        <taxon>Bacteria</taxon>
        <taxon>Pseudomonadati</taxon>
        <taxon>Planctomycetota</taxon>
        <taxon>Planctomycetia</taxon>
        <taxon>Isosphaerales</taxon>
        <taxon>Isosphaeraceae</taxon>
        <taxon>Tautonia</taxon>
    </lineage>
</organism>
<name>A0A518H6E1_9BACT</name>
<dbReference type="GO" id="GO:0050549">
    <property type="term" value="F:cyclohexyl-isocyanide hydratase activity"/>
    <property type="evidence" value="ECO:0007669"/>
    <property type="project" value="UniProtKB-EC"/>
</dbReference>
<dbReference type="PANTHER" id="PTHR43130:SF14">
    <property type="entry name" value="DJ-1_PFPI DOMAIN-CONTAINING PROTEIN"/>
    <property type="match status" value="1"/>
</dbReference>
<dbReference type="InterPro" id="IPR002818">
    <property type="entry name" value="DJ-1/PfpI"/>
</dbReference>
<protein>
    <submittedName>
        <fullName evidence="2">Isonitrile hydratase</fullName>
        <ecNumber evidence="2">4.2.1.103</ecNumber>
    </submittedName>
</protein>
<reference evidence="2 3" key="1">
    <citation type="submission" date="2019-02" db="EMBL/GenBank/DDBJ databases">
        <title>Deep-cultivation of Planctomycetes and their phenomic and genomic characterization uncovers novel biology.</title>
        <authorList>
            <person name="Wiegand S."/>
            <person name="Jogler M."/>
            <person name="Boedeker C."/>
            <person name="Pinto D."/>
            <person name="Vollmers J."/>
            <person name="Rivas-Marin E."/>
            <person name="Kohn T."/>
            <person name="Peeters S.H."/>
            <person name="Heuer A."/>
            <person name="Rast P."/>
            <person name="Oberbeckmann S."/>
            <person name="Bunk B."/>
            <person name="Jeske O."/>
            <person name="Meyerdierks A."/>
            <person name="Storesund J.E."/>
            <person name="Kallscheuer N."/>
            <person name="Luecker S."/>
            <person name="Lage O.M."/>
            <person name="Pohl T."/>
            <person name="Merkel B.J."/>
            <person name="Hornburger P."/>
            <person name="Mueller R.-W."/>
            <person name="Bruemmer F."/>
            <person name="Labrenz M."/>
            <person name="Spormann A.M."/>
            <person name="Op den Camp H."/>
            <person name="Overmann J."/>
            <person name="Amann R."/>
            <person name="Jetten M.S.M."/>
            <person name="Mascher T."/>
            <person name="Medema M.H."/>
            <person name="Devos D.P."/>
            <person name="Kaster A.-K."/>
            <person name="Ovreas L."/>
            <person name="Rohde M."/>
            <person name="Galperin M.Y."/>
            <person name="Jogler C."/>
        </authorList>
    </citation>
    <scope>NUCLEOTIDE SEQUENCE [LARGE SCALE GENOMIC DNA]</scope>
    <source>
        <strain evidence="2 3">ElP</strain>
    </source>
</reference>
<dbReference type="KEGG" id="tpla:ElP_43190"/>
<keyword evidence="3" id="KW-1185">Reference proteome</keyword>
<sequence>MARRTVGILVFPDVEVLDFCGPFEVFSVTRLDEGRRRDEPSPYEVALVAGSTDLVVATGGLKVVPDFALDDCPALDVLVVPGGWGVRPLMNDKRLLSWIGERAGGVETLASVCTCSMLLGQAGLLDGRRATTHWMALDWMRSSFPAATVLGDLHVVEDGGVVTSAGISAGIDMALRVVGRHHGEALARATARFMEYPFPEDNRRRV</sequence>
<dbReference type="PANTHER" id="PTHR43130">
    <property type="entry name" value="ARAC-FAMILY TRANSCRIPTIONAL REGULATOR"/>
    <property type="match status" value="1"/>
</dbReference>
<dbReference type="OrthoDB" id="9803764at2"/>
<dbReference type="CDD" id="cd03139">
    <property type="entry name" value="GATase1_PfpI_2"/>
    <property type="match status" value="1"/>
</dbReference>
<dbReference type="AlphaFoldDB" id="A0A518H6E1"/>
<dbReference type="Pfam" id="PF01965">
    <property type="entry name" value="DJ-1_PfpI"/>
    <property type="match status" value="1"/>
</dbReference>
<evidence type="ECO:0000313" key="3">
    <source>
        <dbReference type="Proteomes" id="UP000317835"/>
    </source>
</evidence>
<proteinExistence type="predicted"/>
<dbReference type="InterPro" id="IPR029062">
    <property type="entry name" value="Class_I_gatase-like"/>
</dbReference>
<dbReference type="GO" id="GO:0006355">
    <property type="term" value="P:regulation of DNA-templated transcription"/>
    <property type="evidence" value="ECO:0007669"/>
    <property type="project" value="TreeGrafter"/>
</dbReference>